<feature type="domain" description="Transketolase-like pyrimidine-binding" evidence="19">
    <location>
        <begin position="357"/>
        <end position="527"/>
    </location>
</feature>
<evidence type="ECO:0000259" key="19">
    <source>
        <dbReference type="SMART" id="SM00861"/>
    </source>
</evidence>
<dbReference type="GO" id="GO:0004802">
    <property type="term" value="F:transketolase activity"/>
    <property type="evidence" value="ECO:0007669"/>
    <property type="project" value="UniProtKB-UniRule"/>
</dbReference>
<dbReference type="PROSITE" id="PS00801">
    <property type="entry name" value="TRANSKETOLASE_1"/>
    <property type="match status" value="1"/>
</dbReference>
<feature type="binding site" evidence="15">
    <location>
        <position position="439"/>
    </location>
    <ligand>
        <name>thiamine diphosphate</name>
        <dbReference type="ChEBI" id="CHEBI:58937"/>
    </ligand>
</feature>
<evidence type="ECO:0000256" key="2">
    <source>
        <dbReference type="ARBA" id="ARBA00001941"/>
    </source>
</evidence>
<dbReference type="Gene3D" id="3.40.50.920">
    <property type="match status" value="1"/>
</dbReference>
<feature type="binding site" evidence="14">
    <location>
        <position position="387"/>
    </location>
    <ligand>
        <name>substrate</name>
    </ligand>
</feature>
<evidence type="ECO:0000256" key="5">
    <source>
        <dbReference type="ARBA" id="ARBA00013152"/>
    </source>
</evidence>
<dbReference type="SMART" id="SM00861">
    <property type="entry name" value="Transket_pyr"/>
    <property type="match status" value="1"/>
</dbReference>
<accession>A0A7T9Z6B3</accession>
<dbReference type="EC" id="2.2.1.1" evidence="5 12"/>
<evidence type="ECO:0000313" key="20">
    <source>
        <dbReference type="EMBL" id="QQT85779.1"/>
    </source>
</evidence>
<dbReference type="NCBIfam" id="TIGR00232">
    <property type="entry name" value="tktlase_bact"/>
    <property type="match status" value="1"/>
</dbReference>
<dbReference type="InterPro" id="IPR033247">
    <property type="entry name" value="Transketolase_fam"/>
</dbReference>
<feature type="binding site" evidence="16">
    <location>
        <position position="190"/>
    </location>
    <ligand>
        <name>Mg(2+)</name>
        <dbReference type="ChEBI" id="CHEBI:18420"/>
    </ligand>
</feature>
<keyword evidence="8 18" id="KW-0106">Calcium</keyword>
<reference evidence="20 21" key="1">
    <citation type="submission" date="2021-01" db="EMBL/GenBank/DDBJ databases">
        <title>FDA dAtabase for Regulatory Grade micrObial Sequences (FDA-ARGOS): Supporting development and validation of Infectious Disease Dx tests.</title>
        <authorList>
            <person name="Sproer C."/>
            <person name="Gronow S."/>
            <person name="Severitt S."/>
            <person name="Schroder I."/>
            <person name="Tallon L."/>
            <person name="Sadzewicz L."/>
            <person name="Zhao X."/>
            <person name="Boylan J."/>
            <person name="Ott S."/>
            <person name="Bowen H."/>
            <person name="Vavikolanu K."/>
            <person name="Mehta A."/>
            <person name="Aluvathingal J."/>
            <person name="Nadendla S."/>
            <person name="Lowell S."/>
            <person name="Myers T."/>
            <person name="Yan Y."/>
            <person name="Sichtig H."/>
        </authorList>
    </citation>
    <scope>NUCLEOTIDE SEQUENCE [LARGE SCALE GENOMIC DNA]</scope>
    <source>
        <strain evidence="20 21">FDAARGOS_1096</strain>
    </source>
</reference>
<dbReference type="EMBL" id="CP068176">
    <property type="protein sequence ID" value="QQT85779.1"/>
    <property type="molecule type" value="Genomic_DNA"/>
</dbReference>
<dbReference type="Pfam" id="PF02779">
    <property type="entry name" value="Transket_pyr"/>
    <property type="match status" value="1"/>
</dbReference>
<dbReference type="PANTHER" id="PTHR43522">
    <property type="entry name" value="TRANSKETOLASE"/>
    <property type="match status" value="1"/>
</dbReference>
<comment type="cofactor">
    <cofactor evidence="1">
        <name>Ca(2+)</name>
        <dbReference type="ChEBI" id="CHEBI:29108"/>
    </cofactor>
</comment>
<dbReference type="SUPFAM" id="SSF52518">
    <property type="entry name" value="Thiamin diphosphate-binding fold (THDP-binding)"/>
    <property type="match status" value="2"/>
</dbReference>
<evidence type="ECO:0000256" key="10">
    <source>
        <dbReference type="ARBA" id="ARBA00023052"/>
    </source>
</evidence>
<evidence type="ECO:0000256" key="3">
    <source>
        <dbReference type="ARBA" id="ARBA00007131"/>
    </source>
</evidence>
<dbReference type="Pfam" id="PF00456">
    <property type="entry name" value="Transketolase_N"/>
    <property type="match status" value="1"/>
</dbReference>
<evidence type="ECO:0000256" key="15">
    <source>
        <dbReference type="PIRSR" id="PIRSR605478-3"/>
    </source>
</evidence>
<dbReference type="CDD" id="cd07033">
    <property type="entry name" value="TPP_PYR_DXS_TK_like"/>
    <property type="match status" value="1"/>
</dbReference>
<evidence type="ECO:0000256" key="4">
    <source>
        <dbReference type="ARBA" id="ARBA00011738"/>
    </source>
</evidence>
<evidence type="ECO:0000256" key="7">
    <source>
        <dbReference type="ARBA" id="ARBA00022723"/>
    </source>
</evidence>
<feature type="binding site" evidence="15">
    <location>
        <position position="159"/>
    </location>
    <ligand>
        <name>thiamine diphosphate</name>
        <dbReference type="ChEBI" id="CHEBI:58937"/>
    </ligand>
</feature>
<dbReference type="InterPro" id="IPR020826">
    <property type="entry name" value="Transketolase_BS"/>
</dbReference>
<dbReference type="GO" id="GO:0005829">
    <property type="term" value="C:cytosol"/>
    <property type="evidence" value="ECO:0007669"/>
    <property type="project" value="TreeGrafter"/>
</dbReference>
<dbReference type="InterPro" id="IPR005475">
    <property type="entry name" value="Transketolase-like_Pyr-bd"/>
</dbReference>
<dbReference type="InterPro" id="IPR005474">
    <property type="entry name" value="Transketolase_N"/>
</dbReference>
<dbReference type="Proteomes" id="UP000595320">
    <property type="component" value="Chromosome"/>
</dbReference>
<evidence type="ECO:0000256" key="11">
    <source>
        <dbReference type="ARBA" id="ARBA00049473"/>
    </source>
</evidence>
<dbReference type="Pfam" id="PF22613">
    <property type="entry name" value="Transketolase_C_1"/>
    <property type="match status" value="1"/>
</dbReference>
<feature type="binding site" evidence="14">
    <location>
        <position position="522"/>
    </location>
    <ligand>
        <name>substrate</name>
    </ligand>
</feature>
<evidence type="ECO:0000256" key="16">
    <source>
        <dbReference type="PIRSR" id="PIRSR605478-4"/>
    </source>
</evidence>
<comment type="cofactor">
    <cofactor evidence="18">
        <name>Mg(2+)</name>
        <dbReference type="ChEBI" id="CHEBI:18420"/>
    </cofactor>
    <cofactor evidence="18">
        <name>Ca(2+)</name>
        <dbReference type="ChEBI" id="CHEBI:29108"/>
    </cofactor>
    <cofactor evidence="18">
        <name>Mn(2+)</name>
        <dbReference type="ChEBI" id="CHEBI:29035"/>
    </cofactor>
    <cofactor evidence="18">
        <name>Co(2+)</name>
        <dbReference type="ChEBI" id="CHEBI:48828"/>
    </cofactor>
    <text evidence="18">Binds 1 Mg(2+) ion per subunit. Can also utilize other divalent metal cations, such as Ca(2+), Mn(2+) and Co(2+).</text>
</comment>
<feature type="binding site" evidence="14">
    <location>
        <position position="463"/>
    </location>
    <ligand>
        <name>substrate</name>
    </ligand>
</feature>
<dbReference type="Gene3D" id="3.40.50.970">
    <property type="match status" value="2"/>
</dbReference>
<comment type="similarity">
    <text evidence="3 18">Belongs to the transketolase family.</text>
</comment>
<dbReference type="FunFam" id="3.40.50.920:FF:000003">
    <property type="entry name" value="Transketolase"/>
    <property type="match status" value="1"/>
</dbReference>
<evidence type="ECO:0000256" key="13">
    <source>
        <dbReference type="PIRSR" id="PIRSR605478-1"/>
    </source>
</evidence>
<comment type="catalytic activity">
    <reaction evidence="11 18">
        <text>D-sedoheptulose 7-phosphate + D-glyceraldehyde 3-phosphate = aldehydo-D-ribose 5-phosphate + D-xylulose 5-phosphate</text>
        <dbReference type="Rhea" id="RHEA:10508"/>
        <dbReference type="ChEBI" id="CHEBI:57483"/>
        <dbReference type="ChEBI" id="CHEBI:57737"/>
        <dbReference type="ChEBI" id="CHEBI:58273"/>
        <dbReference type="ChEBI" id="CHEBI:59776"/>
        <dbReference type="EC" id="2.2.1.1"/>
    </reaction>
</comment>
<gene>
    <name evidence="20" type="primary">tkt</name>
    <name evidence="20" type="ORF">I6I53_12880</name>
</gene>
<dbReference type="PROSITE" id="PS00802">
    <property type="entry name" value="TRANSKETOLASE_2"/>
    <property type="match status" value="1"/>
</dbReference>
<feature type="site" description="Important for catalytic activity" evidence="17">
    <location>
        <position position="29"/>
    </location>
</feature>
<feature type="binding site" evidence="15">
    <location>
        <position position="188"/>
    </location>
    <ligand>
        <name>thiamine diphosphate</name>
        <dbReference type="ChEBI" id="CHEBI:58937"/>
    </ligand>
</feature>
<dbReference type="InterPro" id="IPR005478">
    <property type="entry name" value="Transketolase_bac-like"/>
</dbReference>
<dbReference type="GO" id="GO:0046872">
    <property type="term" value="F:metal ion binding"/>
    <property type="evidence" value="ECO:0007669"/>
    <property type="project" value="UniProtKB-KW"/>
</dbReference>
<comment type="function">
    <text evidence="18">Catalyzes the transfer of a two-carbon ketol group from a ketose donor to an aldose acceptor, via a covalent intermediate with the cofactor thiamine pyrophosphate.</text>
</comment>
<evidence type="ECO:0000256" key="8">
    <source>
        <dbReference type="ARBA" id="ARBA00022837"/>
    </source>
</evidence>
<dbReference type="InterPro" id="IPR055152">
    <property type="entry name" value="Transketolase-like_C_2"/>
</dbReference>
<keyword evidence="10 15" id="KW-0786">Thiamine pyrophosphate</keyword>
<dbReference type="RefSeq" id="WP_004997623.1">
    <property type="nucleotide sequence ID" value="NZ_BKVY01000057.1"/>
</dbReference>
<evidence type="ECO:0000313" key="21">
    <source>
        <dbReference type="Proteomes" id="UP000595320"/>
    </source>
</evidence>
<dbReference type="SUPFAM" id="SSF52922">
    <property type="entry name" value="TK C-terminal domain-like"/>
    <property type="match status" value="1"/>
</dbReference>
<dbReference type="InterPro" id="IPR049557">
    <property type="entry name" value="Transketolase_CS"/>
</dbReference>
<feature type="binding site" evidence="14">
    <location>
        <position position="471"/>
    </location>
    <ligand>
        <name>substrate</name>
    </ligand>
</feature>
<dbReference type="GeneID" id="66212450"/>
<dbReference type="PANTHER" id="PTHR43522:SF2">
    <property type="entry name" value="TRANSKETOLASE 1-RELATED"/>
    <property type="match status" value="1"/>
</dbReference>
<comment type="subunit">
    <text evidence="4 18">Homodimer.</text>
</comment>
<feature type="site" description="Important for catalytic activity" evidence="17">
    <location>
        <position position="263"/>
    </location>
</feature>
<organism evidence="20 21">
    <name type="scientific">Acinetobacter ursingii</name>
    <dbReference type="NCBI Taxonomy" id="108980"/>
    <lineage>
        <taxon>Bacteria</taxon>
        <taxon>Pseudomonadati</taxon>
        <taxon>Pseudomonadota</taxon>
        <taxon>Gammaproteobacteria</taxon>
        <taxon>Moraxellales</taxon>
        <taxon>Moraxellaceae</taxon>
        <taxon>Acinetobacter</taxon>
    </lineage>
</organism>
<evidence type="ECO:0000256" key="9">
    <source>
        <dbReference type="ARBA" id="ARBA00022842"/>
    </source>
</evidence>
<feature type="binding site" evidence="14">
    <location>
        <position position="360"/>
    </location>
    <ligand>
        <name>substrate</name>
    </ligand>
</feature>
<dbReference type="FunFam" id="3.40.50.970:FF:000004">
    <property type="entry name" value="Transketolase"/>
    <property type="match status" value="1"/>
</dbReference>
<feature type="binding site" evidence="15">
    <location>
        <position position="69"/>
    </location>
    <ligand>
        <name>thiamine diphosphate</name>
        <dbReference type="ChEBI" id="CHEBI:58937"/>
    </ligand>
</feature>
<dbReference type="CDD" id="cd02012">
    <property type="entry name" value="TPP_TK"/>
    <property type="match status" value="1"/>
</dbReference>
<evidence type="ECO:0000256" key="12">
    <source>
        <dbReference type="NCBIfam" id="TIGR00232"/>
    </source>
</evidence>
<feature type="binding site" evidence="14">
    <location>
        <position position="263"/>
    </location>
    <ligand>
        <name>substrate</name>
    </ligand>
</feature>
<feature type="binding site" evidence="14">
    <location>
        <position position="475"/>
    </location>
    <ligand>
        <name>substrate</name>
    </ligand>
</feature>
<evidence type="ECO:0000256" key="18">
    <source>
        <dbReference type="RuleBase" id="RU004996"/>
    </source>
</evidence>
<keyword evidence="7 16" id="KW-0479">Metal-binding</keyword>
<evidence type="ECO:0000256" key="14">
    <source>
        <dbReference type="PIRSR" id="PIRSR605478-2"/>
    </source>
</evidence>
<sequence length="662" mass="71955">MTTPLNERRIANAIRVLAMDAVQQANSGHPGAPMGMADIADVVWREFLNHNPANPQWANRDRFVLSNGHGSMLQYALLHLTGYDVSIEDIKQFRQLHSKTPGHPELGYAPGIETTTGPLGQGIANAVGFALAEKTLAAQFNKADLTVVDHFTYCFLGDGCLMEGVSHEACSLAGTLGLGKLIAYYDDNGISIDGEVEGWFSDDTEQRFKSYGWQVLRVDGHNSDAIRQATIEAQAETSKPTIIICKTIIGLGSPNKQGKEDSHGAPLGADEIKLTREVLGWEDEAFVIPTDIYEHWDAKAKGQQVESAWDKVFAAYQEKYPTEAAELLRRISGDLPADFAAQADAFIAQTNAKAETIATRKASQNTLQAFGPLLPELLGGSADLAGSNLTLWKGCVGVQDNPAGNYVHYGVREFGMTAIANGVALHGGFIPYVATFLMFMEYARNAVRMSALMKQRVIHVYTHDSIGLGEDGPTHQPVEQIASLRSTPNLNTWRPADTVETAIAWKSALERKDGPSALILSRQNLAFQTRSDEQIQNAAKGGYVLAQEKGELKAIIIATGSEVELAMNAYAQLEGVRVVSMPCAEEFMKQDAAYREAVLPSNIRARVAVEAAHVDYWWKFVGLDGKVIGMTTYGESAPAKDLFKFFGITTEAVVEAVQSLTA</sequence>
<comment type="cofactor">
    <cofactor evidence="2">
        <name>Co(2+)</name>
        <dbReference type="ChEBI" id="CHEBI:48828"/>
    </cofactor>
</comment>
<evidence type="ECO:0000256" key="17">
    <source>
        <dbReference type="PIRSR" id="PIRSR605478-5"/>
    </source>
</evidence>
<keyword evidence="9 16" id="KW-0460">Magnesium</keyword>
<protein>
    <recommendedName>
        <fullName evidence="5 12">Transketolase</fullName>
        <ecNumber evidence="5 12">2.2.1.1</ecNumber>
    </recommendedName>
</protein>
<evidence type="ECO:0000256" key="1">
    <source>
        <dbReference type="ARBA" id="ARBA00001913"/>
    </source>
</evidence>
<feature type="binding site" evidence="15">
    <location>
        <begin position="117"/>
        <end position="119"/>
    </location>
    <ligand>
        <name>thiamine diphosphate</name>
        <dbReference type="ChEBI" id="CHEBI:58937"/>
    </ligand>
</feature>
<proteinExistence type="inferred from homology"/>
<keyword evidence="6 18" id="KW-0808">Transferase</keyword>
<feature type="binding site" evidence="15">
    <location>
        <position position="263"/>
    </location>
    <ligand>
        <name>thiamine diphosphate</name>
        <dbReference type="ChEBI" id="CHEBI:58937"/>
    </ligand>
</feature>
<feature type="binding site" evidence="16">
    <location>
        <position position="158"/>
    </location>
    <ligand>
        <name>Mg(2+)</name>
        <dbReference type="ChEBI" id="CHEBI:18420"/>
    </ligand>
</feature>
<feature type="active site" description="Proton donor" evidence="13">
    <location>
        <position position="413"/>
    </location>
</feature>
<feature type="binding site" evidence="14">
    <location>
        <position position="29"/>
    </location>
    <ligand>
        <name>substrate</name>
    </ligand>
</feature>
<dbReference type="InterPro" id="IPR009014">
    <property type="entry name" value="Transketo_C/PFOR_II"/>
</dbReference>
<dbReference type="InterPro" id="IPR029061">
    <property type="entry name" value="THDP-binding"/>
</dbReference>
<dbReference type="AlphaFoldDB" id="A0A7T9Z6B3"/>
<comment type="cofactor">
    <cofactor evidence="16">
        <name>Mg(2+)</name>
        <dbReference type="ChEBI" id="CHEBI:18420"/>
    </cofactor>
    <text evidence="16">Binds 1 Mg(2+) ion per subunit. Can also utilize other divalent metal cations, such as Ca(2+), Mn(2+) and Co(2+).</text>
</comment>
<name>A0A7T9Z6B3_9GAMM</name>
<evidence type="ECO:0000256" key="6">
    <source>
        <dbReference type="ARBA" id="ARBA00022679"/>
    </source>
</evidence>
<comment type="cofactor">
    <cofactor evidence="15">
        <name>thiamine diphosphate</name>
        <dbReference type="ChEBI" id="CHEBI:58937"/>
    </cofactor>
    <text evidence="15">Binds 1 thiamine pyrophosphate per subunit. During the reaction, the substrate forms a covalent intermediate with the cofactor.</text>
</comment>
<feature type="binding site" evidence="16">
    <location>
        <position position="188"/>
    </location>
    <ligand>
        <name>Mg(2+)</name>
        <dbReference type="ChEBI" id="CHEBI:18420"/>
    </ligand>
</feature>
<dbReference type="GO" id="GO:0009052">
    <property type="term" value="P:pentose-phosphate shunt, non-oxidative branch"/>
    <property type="evidence" value="ECO:0007669"/>
    <property type="project" value="UniProtKB-ARBA"/>
</dbReference>
<dbReference type="FunFam" id="3.40.50.970:FF:000003">
    <property type="entry name" value="Transketolase"/>
    <property type="match status" value="1"/>
</dbReference>